<dbReference type="Pfam" id="PF00501">
    <property type="entry name" value="AMP-binding"/>
    <property type="match status" value="1"/>
</dbReference>
<keyword evidence="2" id="KW-0597">Phosphoprotein</keyword>
<dbReference type="Pfam" id="PF00550">
    <property type="entry name" value="PP-binding"/>
    <property type="match status" value="1"/>
</dbReference>
<dbReference type="Proteomes" id="UP000468717">
    <property type="component" value="Unassembled WGS sequence"/>
</dbReference>
<dbReference type="EMBL" id="WFLI01000036">
    <property type="protein sequence ID" value="KAB8061751.1"/>
    <property type="molecule type" value="Genomic_DNA"/>
</dbReference>
<dbReference type="GO" id="GO:0031177">
    <property type="term" value="F:phosphopantetheine binding"/>
    <property type="evidence" value="ECO:0007669"/>
    <property type="project" value="InterPro"/>
</dbReference>
<name>A0A6I1IBJ6_9BURK</name>
<dbReference type="InterPro" id="IPR045851">
    <property type="entry name" value="AMP-bd_C_sf"/>
</dbReference>
<dbReference type="InterPro" id="IPR020806">
    <property type="entry name" value="PKS_PP-bd"/>
</dbReference>
<protein>
    <submittedName>
        <fullName evidence="4">Amino acid adenylation domain-containing protein</fullName>
    </submittedName>
</protein>
<gene>
    <name evidence="4" type="ORF">GCN75_23165</name>
</gene>
<evidence type="ECO:0000256" key="1">
    <source>
        <dbReference type="ARBA" id="ARBA00022450"/>
    </source>
</evidence>
<evidence type="ECO:0000259" key="3">
    <source>
        <dbReference type="PROSITE" id="PS50075"/>
    </source>
</evidence>
<dbReference type="GO" id="GO:0005737">
    <property type="term" value="C:cytoplasm"/>
    <property type="evidence" value="ECO:0007669"/>
    <property type="project" value="TreeGrafter"/>
</dbReference>
<evidence type="ECO:0000256" key="2">
    <source>
        <dbReference type="ARBA" id="ARBA00022553"/>
    </source>
</evidence>
<reference evidence="4 5" key="1">
    <citation type="submission" date="2019-10" db="EMBL/GenBank/DDBJ databases">
        <title>Three novel species isolated from a subtropical stream in China.</title>
        <authorList>
            <person name="Lu H."/>
        </authorList>
    </citation>
    <scope>NUCLEOTIDE SEQUENCE [LARGE SCALE GENOMIC DNA]</scope>
    <source>
        <strain evidence="4 5">FT13W</strain>
    </source>
</reference>
<dbReference type="InterPro" id="IPR020845">
    <property type="entry name" value="AMP-binding_CS"/>
</dbReference>
<dbReference type="SUPFAM" id="SSF47336">
    <property type="entry name" value="ACP-like"/>
    <property type="match status" value="1"/>
</dbReference>
<sequence length="612" mass="65482">MSTSYTPEYPHQLVERQARLTPALPALCSASSTVSYGELNARANRLARLLQAVHQVRPGESVAVCSAHEPSRTLLLLALAKCGAVYVPVDIECPTERLQRIAQQAGVRLLLTALSERRMAAETTLSVLPCAQAEHDALGLSNADMAPPVPVTAPLYIIFTSGSTGQPKGVAVSHAAAYNHFSWIVRYLNVQAGDCWLQSIHPCFDPSMHELMAPLMVGARIAFLGGERNIDGDRIVDAIERHQATHMTTVPTMLGLILQTPGVERCTSMRAMCVGGEVFRPALAARASALLPAAGIYNVYGPTEATIMASAWRYDGQPADSLPIGEPVPHTRFYLRDGDGLVHRLSPFLEGELCISGAALANGYVNDAAETARKFIPNPLSEPESTELYRRLYLTGDVCRVDATGQLHCIGRVDDQVKVNGQRVELAEIEAVLLDSGLLDDVTALLAGTRLVAALVPRAGAEADVRWLDALAAHAARSLPPAWLPKQYLPLREIPRQALSGKADRKSLQAMFGGEAAPAPAAAPATACIDRLAAALADTLGTPGAALEHDLPFAELGLDSLGVQMYALRVSTDFGVRLRAEELFEFFTLELLAQAIAARQHDSAASADHAMA</sequence>
<dbReference type="InterPro" id="IPR010071">
    <property type="entry name" value="AA_adenyl_dom"/>
</dbReference>
<proteinExistence type="predicted"/>
<evidence type="ECO:0000313" key="5">
    <source>
        <dbReference type="Proteomes" id="UP000468717"/>
    </source>
</evidence>
<dbReference type="InterPro" id="IPR009081">
    <property type="entry name" value="PP-bd_ACP"/>
</dbReference>
<dbReference type="SMART" id="SM00823">
    <property type="entry name" value="PKS_PP"/>
    <property type="match status" value="1"/>
</dbReference>
<feature type="domain" description="Carrier" evidence="3">
    <location>
        <begin position="523"/>
        <end position="600"/>
    </location>
</feature>
<dbReference type="CDD" id="cd05930">
    <property type="entry name" value="A_NRPS"/>
    <property type="match status" value="1"/>
</dbReference>
<dbReference type="SMART" id="SM01294">
    <property type="entry name" value="PKS_PP_betabranch"/>
    <property type="match status" value="1"/>
</dbReference>
<dbReference type="Gene3D" id="1.10.1200.10">
    <property type="entry name" value="ACP-like"/>
    <property type="match status" value="1"/>
</dbReference>
<accession>A0A6I1IBJ6</accession>
<dbReference type="NCBIfam" id="TIGR01733">
    <property type="entry name" value="AA-adenyl-dom"/>
    <property type="match status" value="1"/>
</dbReference>
<dbReference type="SUPFAM" id="SSF56801">
    <property type="entry name" value="Acetyl-CoA synthetase-like"/>
    <property type="match status" value="1"/>
</dbReference>
<dbReference type="RefSeq" id="WP_152284489.1">
    <property type="nucleotide sequence ID" value="NZ_WFLI01000036.1"/>
</dbReference>
<dbReference type="InterPro" id="IPR042099">
    <property type="entry name" value="ANL_N_sf"/>
</dbReference>
<dbReference type="GO" id="GO:0044550">
    <property type="term" value="P:secondary metabolite biosynthetic process"/>
    <property type="evidence" value="ECO:0007669"/>
    <property type="project" value="TreeGrafter"/>
</dbReference>
<dbReference type="GO" id="GO:0043041">
    <property type="term" value="P:amino acid activation for nonribosomal peptide biosynthetic process"/>
    <property type="evidence" value="ECO:0007669"/>
    <property type="project" value="TreeGrafter"/>
</dbReference>
<keyword evidence="1" id="KW-0596">Phosphopantetheine</keyword>
<dbReference type="InterPro" id="IPR036736">
    <property type="entry name" value="ACP-like_sf"/>
</dbReference>
<dbReference type="AlphaFoldDB" id="A0A6I1IBJ6"/>
<evidence type="ECO:0000313" key="4">
    <source>
        <dbReference type="EMBL" id="KAB8061751.1"/>
    </source>
</evidence>
<dbReference type="Gene3D" id="3.30.300.30">
    <property type="match status" value="1"/>
</dbReference>
<keyword evidence="5" id="KW-1185">Reference proteome</keyword>
<organism evidence="4 5">
    <name type="scientific">Janthinobacterium violaceinigrum</name>
    <dbReference type="NCBI Taxonomy" id="2654252"/>
    <lineage>
        <taxon>Bacteria</taxon>
        <taxon>Pseudomonadati</taxon>
        <taxon>Pseudomonadota</taxon>
        <taxon>Betaproteobacteria</taxon>
        <taxon>Burkholderiales</taxon>
        <taxon>Oxalobacteraceae</taxon>
        <taxon>Janthinobacterium</taxon>
    </lineage>
</organism>
<dbReference type="Gene3D" id="3.40.50.12780">
    <property type="entry name" value="N-terminal domain of ligase-like"/>
    <property type="match status" value="1"/>
</dbReference>
<dbReference type="InterPro" id="IPR000873">
    <property type="entry name" value="AMP-dep_synth/lig_dom"/>
</dbReference>
<dbReference type="PANTHER" id="PTHR45527:SF1">
    <property type="entry name" value="FATTY ACID SYNTHASE"/>
    <property type="match status" value="1"/>
</dbReference>
<dbReference type="PROSITE" id="PS00455">
    <property type="entry name" value="AMP_BINDING"/>
    <property type="match status" value="1"/>
</dbReference>
<comment type="caution">
    <text evidence="4">The sequence shown here is derived from an EMBL/GenBank/DDBJ whole genome shotgun (WGS) entry which is preliminary data.</text>
</comment>
<dbReference type="PANTHER" id="PTHR45527">
    <property type="entry name" value="NONRIBOSOMAL PEPTIDE SYNTHETASE"/>
    <property type="match status" value="1"/>
</dbReference>
<dbReference type="PROSITE" id="PS50075">
    <property type="entry name" value="CARRIER"/>
    <property type="match status" value="1"/>
</dbReference>